<protein>
    <recommendedName>
        <fullName evidence="4">Eight-cysteine-cluster domain-containing protein</fullName>
    </recommendedName>
</protein>
<dbReference type="InterPro" id="IPR027553">
    <property type="entry name" value="Heavy_Cys"/>
</dbReference>
<dbReference type="EMBL" id="CP014855">
    <property type="protein sequence ID" value="ASJ01508.1"/>
    <property type="molecule type" value="Genomic_DNA"/>
</dbReference>
<evidence type="ECO:0000313" key="3">
    <source>
        <dbReference type="Proteomes" id="UP000250134"/>
    </source>
</evidence>
<accession>A0A2Z2MHR5</accession>
<sequence>MGKLYGGLFGVILMALMLASPLVHACFNPSDMYAVEVILNKPGITYNPQASVPSVLTVGNRTFLLRVWNDSEGIHIRVEIPEKRELGAYWSYSGALVLTKNNLSELTKLGWIGTSVTKNGSSVNVFKKGNVTLKIIFPEKECSSDSDCATGGCSGEICAPKEEVEKIVSPCVYAQWYECFRLTSCGCVNGTCSWKPNPAFEKCLKEHGVDPSKVIRAGTARVEATGPNPEELDRALREFFRTVGINCTRFTLISGSNEGPAYSPEEVSAPEVLKAALEELLEEGIIEGLSEKDIEDISRVANWGKAGWNSHIGWYETKNGTYAWIPYDESKDPQLVRCGGSPGAENASTGWVGPPVQSNGSSSGGASPGTGVLNPGSGINMTHENQAAESYEPKTNAGGLRTICGPASLIGLSLIWPMVRKKK</sequence>
<dbReference type="OrthoDB" id="31553at2157"/>
<evidence type="ECO:0000256" key="1">
    <source>
        <dbReference type="SAM" id="MobiDB-lite"/>
    </source>
</evidence>
<dbReference type="KEGG" id="tgg:A3K92_08455"/>
<dbReference type="NCBIfam" id="TIGR04289">
    <property type="entry name" value="heavy_Cys"/>
    <property type="match status" value="1"/>
</dbReference>
<reference evidence="2 3" key="1">
    <citation type="submission" date="2016-03" db="EMBL/GenBank/DDBJ databases">
        <title>Complete genome sequence of Thermococcus gorgonarius.</title>
        <authorList>
            <person name="Oger P.M."/>
        </authorList>
    </citation>
    <scope>NUCLEOTIDE SEQUENCE [LARGE SCALE GENOMIC DNA]</scope>
    <source>
        <strain evidence="2 3">W-12</strain>
    </source>
</reference>
<evidence type="ECO:0008006" key="4">
    <source>
        <dbReference type="Google" id="ProtNLM"/>
    </source>
</evidence>
<dbReference type="AlphaFoldDB" id="A0A2Z2MHR5"/>
<dbReference type="Proteomes" id="UP000250134">
    <property type="component" value="Chromosome"/>
</dbReference>
<gene>
    <name evidence="2" type="ORF">A3K92_08455</name>
</gene>
<organism evidence="2 3">
    <name type="scientific">Thermococcus gorgonarius</name>
    <dbReference type="NCBI Taxonomy" id="71997"/>
    <lineage>
        <taxon>Archaea</taxon>
        <taxon>Methanobacteriati</taxon>
        <taxon>Methanobacteriota</taxon>
        <taxon>Thermococci</taxon>
        <taxon>Thermococcales</taxon>
        <taxon>Thermococcaceae</taxon>
        <taxon>Thermococcus</taxon>
    </lineage>
</organism>
<dbReference type="NCBIfam" id="TIGR04292">
    <property type="entry name" value="heavy_Cys_CGP"/>
    <property type="match status" value="1"/>
</dbReference>
<name>A0A2Z2MHR5_THEGO</name>
<dbReference type="RefSeq" id="WP_088885841.1">
    <property type="nucleotide sequence ID" value="NZ_CP014855.1"/>
</dbReference>
<proteinExistence type="predicted"/>
<keyword evidence="3" id="KW-1185">Reference proteome</keyword>
<feature type="region of interest" description="Disordered" evidence="1">
    <location>
        <begin position="341"/>
        <end position="381"/>
    </location>
</feature>
<dbReference type="InterPro" id="IPR027556">
    <property type="entry name" value="Heavy_Cys_CGP"/>
</dbReference>
<evidence type="ECO:0000313" key="2">
    <source>
        <dbReference type="EMBL" id="ASJ01508.1"/>
    </source>
</evidence>
<dbReference type="GeneID" id="33332579"/>